<dbReference type="EMBL" id="PDLM01000005">
    <property type="protein sequence ID" value="RDW77160.1"/>
    <property type="molecule type" value="Genomic_DNA"/>
</dbReference>
<dbReference type="GO" id="GO:0009277">
    <property type="term" value="C:fungal-type cell wall"/>
    <property type="evidence" value="ECO:0007669"/>
    <property type="project" value="TreeGrafter"/>
</dbReference>
<dbReference type="OrthoDB" id="5339822at2759"/>
<comment type="caution">
    <text evidence="13">The sequence shown here is derived from an EMBL/GenBank/DDBJ whole genome shotgun (WGS) entry which is preliminary data.</text>
</comment>
<keyword evidence="10" id="KW-0624">Polysaccharide degradation</keyword>
<evidence type="ECO:0000256" key="4">
    <source>
        <dbReference type="ARBA" id="ARBA00022525"/>
    </source>
</evidence>
<dbReference type="Proteomes" id="UP000256645">
    <property type="component" value="Unassembled WGS sequence"/>
</dbReference>
<keyword evidence="5 12" id="KW-0732">Signal</keyword>
<dbReference type="InterPro" id="IPR051526">
    <property type="entry name" value="Beta-Glucosidase_SUN"/>
</dbReference>
<gene>
    <name evidence="13" type="ORF">BP6252_05213</name>
</gene>
<evidence type="ECO:0000313" key="13">
    <source>
        <dbReference type="EMBL" id="RDW77160.1"/>
    </source>
</evidence>
<accession>A0A3D8RT79</accession>
<feature type="signal peptide" evidence="12">
    <location>
        <begin position="1"/>
        <end position="18"/>
    </location>
</feature>
<dbReference type="InterPro" id="IPR005556">
    <property type="entry name" value="SUN"/>
</dbReference>
<evidence type="ECO:0008006" key="15">
    <source>
        <dbReference type="Google" id="ProtNLM"/>
    </source>
</evidence>
<comment type="similarity">
    <text evidence="2">Belongs to the SUN family.</text>
</comment>
<evidence type="ECO:0000256" key="3">
    <source>
        <dbReference type="ARBA" id="ARBA00022512"/>
    </source>
</evidence>
<comment type="subcellular location">
    <subcellularLocation>
        <location evidence="1">Secreted</location>
        <location evidence="1">Cell wall</location>
    </subcellularLocation>
</comment>
<organism evidence="13 14">
    <name type="scientific">Coleophoma cylindrospora</name>
    <dbReference type="NCBI Taxonomy" id="1849047"/>
    <lineage>
        <taxon>Eukaryota</taxon>
        <taxon>Fungi</taxon>
        <taxon>Dikarya</taxon>
        <taxon>Ascomycota</taxon>
        <taxon>Pezizomycotina</taxon>
        <taxon>Leotiomycetes</taxon>
        <taxon>Helotiales</taxon>
        <taxon>Dermateaceae</taxon>
        <taxon>Coleophoma</taxon>
    </lineage>
</organism>
<dbReference type="GO" id="GO:0000272">
    <property type="term" value="P:polysaccharide catabolic process"/>
    <property type="evidence" value="ECO:0007669"/>
    <property type="project" value="UniProtKB-KW"/>
</dbReference>
<feature type="compositionally biased region" description="Low complexity" evidence="11">
    <location>
        <begin position="87"/>
        <end position="106"/>
    </location>
</feature>
<dbReference type="GO" id="GO:0009986">
    <property type="term" value="C:cell surface"/>
    <property type="evidence" value="ECO:0007669"/>
    <property type="project" value="TreeGrafter"/>
</dbReference>
<sequence length="445" mass="45436">MKFSTIALLSSAAGLVAAQHRHQHRHQQGRHGSPVELRDVTGTTETAAGPTTTVYEMGGKELSWEEVEAGLKDGSLVVVGDTITTVIPSTSTSATPTPSPSSSATSEAAQFYQVKSSTSSSSTSSYVAPTTSSTSTSVAPTTTSTSQAATTSTSAAAASTSSTSSSGSGVDADFPSGELDCSTFPTGYGAIAYDYLGLGGWIGIQETPGYTTTASDIVTIVTGTSGGCTKDSFCSYACPAGYQKSQWPTAQGSTGQSVGGLYCNSAGKLELSRPSYKTLCMAGVGGVTVKNSLSKTVSICRTDYPGTESETVPLAVAAGATEAVCNPSSSTSYTWEGKVTTAQYYINPSGYDVTEACTWGSSGTNIGNWAPLNMGLGQSTSGITYLSLFQNSPTNTDGCLDFSINITGDVSGKCSYSNCKYYLNGVESSTGCTITVTGNAVVELS</sequence>
<reference evidence="13 14" key="1">
    <citation type="journal article" date="2018" name="IMA Fungus">
        <title>IMA Genome-F 9: Draft genome sequence of Annulohypoxylon stygium, Aspergillus mulundensis, Berkeleyomyces basicola (syn. Thielaviopsis basicola), Ceratocystis smalleyi, two Cercospora beticola strains, Coleophoma cylindrospora, Fusarium fracticaudum, Phialophora cf. hyalina, and Morchella septimelata.</title>
        <authorList>
            <person name="Wingfield B.D."/>
            <person name="Bills G.F."/>
            <person name="Dong Y."/>
            <person name="Huang W."/>
            <person name="Nel W.J."/>
            <person name="Swalarsk-Parry B.S."/>
            <person name="Vaghefi N."/>
            <person name="Wilken P.M."/>
            <person name="An Z."/>
            <person name="de Beer Z.W."/>
            <person name="De Vos L."/>
            <person name="Chen L."/>
            <person name="Duong T.A."/>
            <person name="Gao Y."/>
            <person name="Hammerbacher A."/>
            <person name="Kikkert J.R."/>
            <person name="Li Y."/>
            <person name="Li H."/>
            <person name="Li K."/>
            <person name="Li Q."/>
            <person name="Liu X."/>
            <person name="Ma X."/>
            <person name="Naidoo K."/>
            <person name="Pethybridge S.J."/>
            <person name="Sun J."/>
            <person name="Steenkamp E.T."/>
            <person name="van der Nest M.A."/>
            <person name="van Wyk S."/>
            <person name="Wingfield M.J."/>
            <person name="Xiong C."/>
            <person name="Yue Q."/>
            <person name="Zhang X."/>
        </authorList>
    </citation>
    <scope>NUCLEOTIDE SEQUENCE [LARGE SCALE GENOMIC DNA]</scope>
    <source>
        <strain evidence="13 14">BP6252</strain>
    </source>
</reference>
<name>A0A3D8RT79_9HELO</name>
<evidence type="ECO:0000256" key="11">
    <source>
        <dbReference type="SAM" id="MobiDB-lite"/>
    </source>
</evidence>
<keyword evidence="4" id="KW-0964">Secreted</keyword>
<dbReference type="PANTHER" id="PTHR31316">
    <property type="entry name" value="BETA-GLUCOSIDASE-LIKE PROTEIN NCA3, MITOCHONDRIAL-RELATED"/>
    <property type="match status" value="1"/>
</dbReference>
<evidence type="ECO:0000256" key="5">
    <source>
        <dbReference type="ARBA" id="ARBA00022729"/>
    </source>
</evidence>
<protein>
    <recommendedName>
        <fullName evidence="15">SUN-domain-containing protein</fullName>
    </recommendedName>
</protein>
<keyword evidence="8" id="KW-0326">Glycosidase</keyword>
<evidence type="ECO:0000256" key="6">
    <source>
        <dbReference type="ARBA" id="ARBA00022801"/>
    </source>
</evidence>
<keyword evidence="6" id="KW-0378">Hydrolase</keyword>
<evidence type="ECO:0000256" key="2">
    <source>
        <dbReference type="ARBA" id="ARBA00010579"/>
    </source>
</evidence>
<feature type="region of interest" description="Disordered" evidence="11">
    <location>
        <begin position="87"/>
        <end position="171"/>
    </location>
</feature>
<proteinExistence type="inferred from homology"/>
<evidence type="ECO:0000256" key="10">
    <source>
        <dbReference type="ARBA" id="ARBA00023326"/>
    </source>
</evidence>
<evidence type="ECO:0000256" key="8">
    <source>
        <dbReference type="ARBA" id="ARBA00023295"/>
    </source>
</evidence>
<dbReference type="STRING" id="1849047.A0A3D8RT79"/>
<dbReference type="PANTHER" id="PTHR31316:SF0">
    <property type="entry name" value="SECRETED BETA-GLUCOSIDASE SIM1-RELATED"/>
    <property type="match status" value="1"/>
</dbReference>
<evidence type="ECO:0000313" key="14">
    <source>
        <dbReference type="Proteomes" id="UP000256645"/>
    </source>
</evidence>
<keyword evidence="9" id="KW-0961">Cell wall biogenesis/degradation</keyword>
<feature type="compositionally biased region" description="Low complexity" evidence="11">
    <location>
        <begin position="116"/>
        <end position="166"/>
    </location>
</feature>
<keyword evidence="7" id="KW-0119">Carbohydrate metabolism</keyword>
<dbReference type="Pfam" id="PF03856">
    <property type="entry name" value="SUN"/>
    <property type="match status" value="1"/>
</dbReference>
<dbReference type="GO" id="GO:0031505">
    <property type="term" value="P:fungal-type cell wall organization"/>
    <property type="evidence" value="ECO:0007669"/>
    <property type="project" value="TreeGrafter"/>
</dbReference>
<dbReference type="AlphaFoldDB" id="A0A3D8RT79"/>
<evidence type="ECO:0000256" key="1">
    <source>
        <dbReference type="ARBA" id="ARBA00004191"/>
    </source>
</evidence>
<evidence type="ECO:0000256" key="7">
    <source>
        <dbReference type="ARBA" id="ARBA00023277"/>
    </source>
</evidence>
<keyword evidence="3" id="KW-0134">Cell wall</keyword>
<evidence type="ECO:0000256" key="12">
    <source>
        <dbReference type="SAM" id="SignalP"/>
    </source>
</evidence>
<feature type="chain" id="PRO_5017724196" description="SUN-domain-containing protein" evidence="12">
    <location>
        <begin position="19"/>
        <end position="445"/>
    </location>
</feature>
<evidence type="ECO:0000256" key="9">
    <source>
        <dbReference type="ARBA" id="ARBA00023316"/>
    </source>
</evidence>
<dbReference type="GO" id="GO:0016798">
    <property type="term" value="F:hydrolase activity, acting on glycosyl bonds"/>
    <property type="evidence" value="ECO:0007669"/>
    <property type="project" value="UniProtKB-KW"/>
</dbReference>
<keyword evidence="14" id="KW-1185">Reference proteome</keyword>